<reference evidence="4 5" key="1">
    <citation type="submission" date="2018-02" db="EMBL/GenBank/DDBJ databases">
        <title>The draft genome of Sphingobacterium gobiense H7.</title>
        <authorList>
            <person name="Li L."/>
            <person name="Liu L."/>
            <person name="Zhang X."/>
            <person name="Wang T."/>
            <person name="Liang L."/>
        </authorList>
    </citation>
    <scope>NUCLEOTIDE SEQUENCE [LARGE SCALE GENOMIC DNA]</scope>
    <source>
        <strain evidence="4 5">ACCC 05757</strain>
    </source>
</reference>
<dbReference type="PANTHER" id="PTHR34047">
    <property type="entry name" value="NUCLEAR INTRON MATURASE 1, MITOCHONDRIAL-RELATED"/>
    <property type="match status" value="1"/>
</dbReference>
<evidence type="ECO:0000313" key="4">
    <source>
        <dbReference type="EMBL" id="PRD57047.1"/>
    </source>
</evidence>
<comment type="caution">
    <text evidence="4">The sequence shown here is derived from an EMBL/GenBank/DDBJ whole genome shotgun (WGS) entry which is preliminary data.</text>
</comment>
<evidence type="ECO:0000259" key="3">
    <source>
        <dbReference type="PROSITE" id="PS50878"/>
    </source>
</evidence>
<evidence type="ECO:0000256" key="1">
    <source>
        <dbReference type="ARBA" id="ARBA00034120"/>
    </source>
</evidence>
<feature type="compositionally biased region" description="Basic residues" evidence="2">
    <location>
        <begin position="58"/>
        <end position="78"/>
    </location>
</feature>
<comment type="similarity">
    <text evidence="1">Belongs to the bacterial reverse transcriptase family.</text>
</comment>
<feature type="domain" description="Reverse transcriptase" evidence="3">
    <location>
        <begin position="104"/>
        <end position="406"/>
    </location>
</feature>
<feature type="region of interest" description="Disordered" evidence="2">
    <location>
        <begin position="58"/>
        <end position="81"/>
    </location>
</feature>
<accession>A0A2S9JUT8</accession>
<gene>
    <name evidence="4" type="ORF">C5749_07520</name>
</gene>
<evidence type="ECO:0000313" key="5">
    <source>
        <dbReference type="Proteomes" id="UP000238642"/>
    </source>
</evidence>
<sequence length="544" mass="64513">MKRKPDWLQSKGYMHITPSLSMERNWEDYYHKITSKKYMDTYAFFPLIHRILSDRKYKKTDPKKHHTKVGKSRAHSHKKLDGSGTIKTVKQRPLHYASHFDALIYAYYAHLLGKKYEAKLKEDPELNKAVLAYRTIPISEENKKGKSNIHFAHDVFEEINKRVDTDGEVAVLAIDLKSFFSTLHHPTLYRLWAYALGEEELPKDHLNVFRSCTNFSYVLYNDLKKQGKRHFDESRLAKIRRTKGFKCFFESNEEFRKAIKDGRLPVYKNPFRSDRNEKGIKEMIGIPQGLPISAVLANLYLIDFDRNIINELSHKLGVHYRRYSDDILILCKPEQMKDIDDYVNELIKRFHVKISTEKTERFLFRKMAYNKNGDKRKTAIRIVEEGEHGVNKCVIDTPLTYLGFEFRGYNTLIKSTNIAKYYRRVIEIIKRRSRRAIRLSSHNPTIPRAVYLNQVKKLYNAPIKHANKLENKQVYRRRYSLIIDDRGDFMFNHFDVPIKQQSNYLSYIKRCKRQFGSNSFSRQLKKKKQIIGQAINKHLVRKSW</sequence>
<dbReference type="AlphaFoldDB" id="A0A2S9JUT8"/>
<dbReference type="Proteomes" id="UP000238642">
    <property type="component" value="Unassembled WGS sequence"/>
</dbReference>
<dbReference type="InterPro" id="IPR000477">
    <property type="entry name" value="RT_dom"/>
</dbReference>
<organism evidence="4 5">
    <name type="scientific">Sphingobacterium gobiense</name>
    <dbReference type="NCBI Taxonomy" id="1382456"/>
    <lineage>
        <taxon>Bacteria</taxon>
        <taxon>Pseudomonadati</taxon>
        <taxon>Bacteroidota</taxon>
        <taxon>Sphingobacteriia</taxon>
        <taxon>Sphingobacteriales</taxon>
        <taxon>Sphingobacteriaceae</taxon>
        <taxon>Sphingobacterium</taxon>
    </lineage>
</organism>
<dbReference type="InterPro" id="IPR051083">
    <property type="entry name" value="GrpII_Intron_Splice-Mob/Def"/>
</dbReference>
<keyword evidence="5" id="KW-1185">Reference proteome</keyword>
<dbReference type="EMBL" id="PVBS01000001">
    <property type="protein sequence ID" value="PRD57047.1"/>
    <property type="molecule type" value="Genomic_DNA"/>
</dbReference>
<evidence type="ECO:0000256" key="2">
    <source>
        <dbReference type="SAM" id="MobiDB-lite"/>
    </source>
</evidence>
<name>A0A2S9JUT8_9SPHI</name>
<protein>
    <recommendedName>
        <fullName evidence="3">Reverse transcriptase domain-containing protein</fullName>
    </recommendedName>
</protein>
<dbReference type="Pfam" id="PF00078">
    <property type="entry name" value="RVT_1"/>
    <property type="match status" value="1"/>
</dbReference>
<dbReference type="RefSeq" id="WP_105724461.1">
    <property type="nucleotide sequence ID" value="NZ_PVBS01000001.1"/>
</dbReference>
<dbReference type="InterPro" id="IPR043502">
    <property type="entry name" value="DNA/RNA_pol_sf"/>
</dbReference>
<dbReference type="OrthoDB" id="9780724at2"/>
<dbReference type="PROSITE" id="PS50878">
    <property type="entry name" value="RT_POL"/>
    <property type="match status" value="1"/>
</dbReference>
<proteinExistence type="inferred from homology"/>
<dbReference type="SUPFAM" id="SSF56672">
    <property type="entry name" value="DNA/RNA polymerases"/>
    <property type="match status" value="1"/>
</dbReference>